<dbReference type="OrthoDB" id="3266879at2759"/>
<evidence type="ECO:0000256" key="3">
    <source>
        <dbReference type="SAM" id="Phobius"/>
    </source>
</evidence>
<feature type="coiled-coil region" evidence="1">
    <location>
        <begin position="84"/>
        <end position="140"/>
    </location>
</feature>
<keyword evidence="3" id="KW-0472">Membrane</keyword>
<dbReference type="Proteomes" id="UP000230002">
    <property type="component" value="Unassembled WGS sequence"/>
</dbReference>
<evidence type="ECO:0000313" key="5">
    <source>
        <dbReference type="Proteomes" id="UP000230002"/>
    </source>
</evidence>
<keyword evidence="1" id="KW-0175">Coiled coil</keyword>
<evidence type="ECO:0000313" key="4">
    <source>
        <dbReference type="EMBL" id="PIL34120.1"/>
    </source>
</evidence>
<evidence type="ECO:0000256" key="2">
    <source>
        <dbReference type="SAM" id="MobiDB-lite"/>
    </source>
</evidence>
<proteinExistence type="predicted"/>
<keyword evidence="3" id="KW-1133">Transmembrane helix</keyword>
<gene>
    <name evidence="4" type="ORF">GSI_03831</name>
</gene>
<name>A0A2G8SK38_9APHY</name>
<dbReference type="STRING" id="1077348.A0A2G8SK38"/>
<accession>A0A2G8SK38</accession>
<protein>
    <submittedName>
        <fullName evidence="4">Uncharacterized protein</fullName>
    </submittedName>
</protein>
<comment type="caution">
    <text evidence="4">The sequence shown here is derived from an EMBL/GenBank/DDBJ whole genome shotgun (WGS) entry which is preliminary data.</text>
</comment>
<keyword evidence="5" id="KW-1185">Reference proteome</keyword>
<dbReference type="AlphaFoldDB" id="A0A2G8SK38"/>
<organism evidence="4 5">
    <name type="scientific">Ganoderma sinense ZZ0214-1</name>
    <dbReference type="NCBI Taxonomy" id="1077348"/>
    <lineage>
        <taxon>Eukaryota</taxon>
        <taxon>Fungi</taxon>
        <taxon>Dikarya</taxon>
        <taxon>Basidiomycota</taxon>
        <taxon>Agaricomycotina</taxon>
        <taxon>Agaricomycetes</taxon>
        <taxon>Polyporales</taxon>
        <taxon>Polyporaceae</taxon>
        <taxon>Ganoderma</taxon>
    </lineage>
</organism>
<sequence length="222" mass="24649">MSRAALSAQPLRSLCIVPVTARAGYSSRLRTFATFPDPTHPTNSQNDVPNRPKGNNNTLLWVAGGLAAAAGGYYYYYVDQADPHAQLKAEEERLRQKAEEFRDAGRATARDAARDCESKYDETKDKLAHARAEAGKTAEEARNAAVRQYERVVETAAGATHKVEETYDEAAKKAKEEALTWNQWLWSWFGYSQRKAEDAKREAAAKVADVAHKVESEAGKRT</sequence>
<dbReference type="EMBL" id="AYKW01000006">
    <property type="protein sequence ID" value="PIL34120.1"/>
    <property type="molecule type" value="Genomic_DNA"/>
</dbReference>
<feature type="transmembrane region" description="Helical" evidence="3">
    <location>
        <begin position="59"/>
        <end position="78"/>
    </location>
</feature>
<evidence type="ECO:0000256" key="1">
    <source>
        <dbReference type="SAM" id="Coils"/>
    </source>
</evidence>
<feature type="region of interest" description="Disordered" evidence="2">
    <location>
        <begin position="33"/>
        <end position="53"/>
    </location>
</feature>
<keyword evidence="3" id="KW-0812">Transmembrane</keyword>
<feature type="compositionally biased region" description="Polar residues" evidence="2">
    <location>
        <begin position="40"/>
        <end position="53"/>
    </location>
</feature>
<reference evidence="4 5" key="1">
    <citation type="journal article" date="2015" name="Sci. Rep.">
        <title>Chromosome-level genome map provides insights into diverse defense mechanisms in the medicinal fungus Ganoderma sinense.</title>
        <authorList>
            <person name="Zhu Y."/>
            <person name="Xu J."/>
            <person name="Sun C."/>
            <person name="Zhou S."/>
            <person name="Xu H."/>
            <person name="Nelson D.R."/>
            <person name="Qian J."/>
            <person name="Song J."/>
            <person name="Luo H."/>
            <person name="Xiang L."/>
            <person name="Li Y."/>
            <person name="Xu Z."/>
            <person name="Ji A."/>
            <person name="Wang L."/>
            <person name="Lu S."/>
            <person name="Hayward A."/>
            <person name="Sun W."/>
            <person name="Li X."/>
            <person name="Schwartz D.C."/>
            <person name="Wang Y."/>
            <person name="Chen S."/>
        </authorList>
    </citation>
    <scope>NUCLEOTIDE SEQUENCE [LARGE SCALE GENOMIC DNA]</scope>
    <source>
        <strain evidence="4 5">ZZ0214-1</strain>
    </source>
</reference>